<reference evidence="2" key="1">
    <citation type="submission" date="2020-10" db="EMBL/GenBank/DDBJ databases">
        <title>Genome Sequence of ESBL Producing Zambian Clinical Strains.</title>
        <authorList>
            <person name="Shawa M."/>
            <person name="Furuta Y."/>
            <person name="Simbotwe M."/>
            <person name="Mulenga E."/>
            <person name="Mubanga M."/>
            <person name="Mulenga G."/>
            <person name="Kaile C."/>
            <person name="Zorigt T."/>
            <person name="Hang'ombe B."/>
            <person name="Higashi H."/>
        </authorList>
    </citation>
    <scope>NUCLEOTIDE SEQUENCE</scope>
    <source>
        <strain evidence="2">Zam_UTH_09</strain>
    </source>
</reference>
<accession>A0A919HP38</accession>
<protein>
    <submittedName>
        <fullName evidence="2">Uncharacterized protein</fullName>
    </submittedName>
</protein>
<feature type="region of interest" description="Disordered" evidence="1">
    <location>
        <begin position="1"/>
        <end position="55"/>
    </location>
</feature>
<name>A0A919HP38_KLEPN</name>
<proteinExistence type="predicted"/>
<organism evidence="2 3">
    <name type="scientific">Klebsiella pneumoniae</name>
    <dbReference type="NCBI Taxonomy" id="573"/>
    <lineage>
        <taxon>Bacteria</taxon>
        <taxon>Pseudomonadati</taxon>
        <taxon>Pseudomonadota</taxon>
        <taxon>Gammaproteobacteria</taxon>
        <taxon>Enterobacterales</taxon>
        <taxon>Enterobacteriaceae</taxon>
        <taxon>Klebsiella/Raoultella group</taxon>
        <taxon>Klebsiella</taxon>
        <taxon>Klebsiella pneumoniae complex</taxon>
    </lineage>
</organism>
<dbReference type="AlphaFoldDB" id="A0A919HP38"/>
<sequence>MRQAKQQAAQAKQRGAGDKNTFSVDGIRRHPCGQQKAAESQHKAIGQPRQRSGRAAQRLLYRGVVMTPPVKLNGSSKAAIKTESAARALAYREGVLAVSNIGRPSSVGKE</sequence>
<evidence type="ECO:0000313" key="2">
    <source>
        <dbReference type="EMBL" id="GHK51097.1"/>
    </source>
</evidence>
<feature type="compositionally biased region" description="Low complexity" evidence="1">
    <location>
        <begin position="1"/>
        <end position="14"/>
    </location>
</feature>
<evidence type="ECO:0000256" key="1">
    <source>
        <dbReference type="SAM" id="MobiDB-lite"/>
    </source>
</evidence>
<dbReference type="Proteomes" id="UP000655094">
    <property type="component" value="Unassembled WGS sequence"/>
</dbReference>
<dbReference type="EMBL" id="BNFF01000001">
    <property type="protein sequence ID" value="GHK51097.1"/>
    <property type="molecule type" value="Genomic_DNA"/>
</dbReference>
<evidence type="ECO:0000313" key="3">
    <source>
        <dbReference type="Proteomes" id="UP000655094"/>
    </source>
</evidence>
<comment type="caution">
    <text evidence="2">The sequence shown here is derived from an EMBL/GenBank/DDBJ whole genome shotgun (WGS) entry which is preliminary data.</text>
</comment>
<gene>
    <name evidence="2" type="ORF">KPZU09_08330</name>
</gene>